<evidence type="ECO:0000313" key="1">
    <source>
        <dbReference type="EMBL" id="EGO21146.1"/>
    </source>
</evidence>
<gene>
    <name evidence="1" type="ORF">SERLADRAFT_475923</name>
</gene>
<proteinExistence type="predicted"/>
<dbReference type="Proteomes" id="UP000008064">
    <property type="component" value="Unassembled WGS sequence"/>
</dbReference>
<dbReference type="EMBL" id="GL945439">
    <property type="protein sequence ID" value="EGO21146.1"/>
    <property type="molecule type" value="Genomic_DNA"/>
</dbReference>
<accession>F8P6T0</accession>
<dbReference type="KEGG" id="sla:SERLADRAFT_475923"/>
<sequence>MSAAETDSRDLPRDSTHSSKSVRFVYSALAAVYHDHTPINEWDENDYAYISVLAAALDSGELELSDVRWKGPGHETTKAQRFVAEAVVAQMKVERKEVEERNDEDAEADLNNDHALLLSALNLDDEENPMSTYLN</sequence>
<dbReference type="AlphaFoldDB" id="F8P6T0"/>
<protein>
    <submittedName>
        <fullName evidence="1">Uncharacterized protein</fullName>
    </submittedName>
</protein>
<reference evidence="1" key="1">
    <citation type="submission" date="2011-04" db="EMBL/GenBank/DDBJ databases">
        <title>Evolution of plant cell wall degrading machinery underlies the functional diversity of forest fungi.</title>
        <authorList>
            <consortium name="US DOE Joint Genome Institute (JGI-PGF)"/>
            <person name="Eastwood D.C."/>
            <person name="Floudas D."/>
            <person name="Binder M."/>
            <person name="Majcherczyk A."/>
            <person name="Schneider P."/>
            <person name="Aerts A."/>
            <person name="Asiegbu F.O."/>
            <person name="Baker S.E."/>
            <person name="Barry K."/>
            <person name="Bendiksby M."/>
            <person name="Blumentritt M."/>
            <person name="Coutinho P.M."/>
            <person name="Cullen D."/>
            <person name="Cullen D."/>
            <person name="Gathman A."/>
            <person name="Goodell B."/>
            <person name="Henrissat B."/>
            <person name="Ihrmark K."/>
            <person name="Kauserud H."/>
            <person name="Kohler A."/>
            <person name="LaButti K."/>
            <person name="Lapidus A."/>
            <person name="Lavin J.L."/>
            <person name="Lee Y.-H."/>
            <person name="Lindquist E."/>
            <person name="Lilly W."/>
            <person name="Lucas S."/>
            <person name="Morin E."/>
            <person name="Murat C."/>
            <person name="Oguiza J.A."/>
            <person name="Park J."/>
            <person name="Pisabarro A.G."/>
            <person name="Riley R."/>
            <person name="Rosling A."/>
            <person name="Salamov A."/>
            <person name="Schmidt O."/>
            <person name="Schmutz J."/>
            <person name="Skrede I."/>
            <person name="Stenlid J."/>
            <person name="Wiebenga A."/>
            <person name="Xie X."/>
            <person name="Kues U."/>
            <person name="Hibbett D.S."/>
            <person name="Hoffmeister D."/>
            <person name="Hogberg N."/>
            <person name="Martin F."/>
            <person name="Grigoriev I.V."/>
            <person name="Watkinson S.C."/>
        </authorList>
    </citation>
    <scope>NUCLEOTIDE SEQUENCE</scope>
    <source>
        <strain evidence="1">S7.9</strain>
    </source>
</reference>
<dbReference type="GeneID" id="18820716"/>
<dbReference type="HOGENOM" id="CLU_1917960_0_0_1"/>
<organism>
    <name type="scientific">Serpula lacrymans var. lacrymans (strain S7.9)</name>
    <name type="common">Dry rot fungus</name>
    <dbReference type="NCBI Taxonomy" id="578457"/>
    <lineage>
        <taxon>Eukaryota</taxon>
        <taxon>Fungi</taxon>
        <taxon>Dikarya</taxon>
        <taxon>Basidiomycota</taxon>
        <taxon>Agaricomycotina</taxon>
        <taxon>Agaricomycetes</taxon>
        <taxon>Agaricomycetidae</taxon>
        <taxon>Boletales</taxon>
        <taxon>Coniophorineae</taxon>
        <taxon>Serpulaceae</taxon>
        <taxon>Serpula</taxon>
    </lineage>
</organism>
<dbReference type="OrthoDB" id="2690000at2759"/>
<name>F8P6T0_SERL9</name>
<dbReference type="RefSeq" id="XP_007322103.1">
    <property type="nucleotide sequence ID" value="XM_007322041.1"/>
</dbReference>